<dbReference type="CDD" id="cd00051">
    <property type="entry name" value="EFh"/>
    <property type="match status" value="1"/>
</dbReference>
<organism evidence="3 5">
    <name type="scientific">Dreissena polymorpha</name>
    <name type="common">Zebra mussel</name>
    <name type="synonym">Mytilus polymorpha</name>
    <dbReference type="NCBI Taxonomy" id="45954"/>
    <lineage>
        <taxon>Eukaryota</taxon>
        <taxon>Metazoa</taxon>
        <taxon>Spiralia</taxon>
        <taxon>Lophotrochozoa</taxon>
        <taxon>Mollusca</taxon>
        <taxon>Bivalvia</taxon>
        <taxon>Autobranchia</taxon>
        <taxon>Heteroconchia</taxon>
        <taxon>Euheterodonta</taxon>
        <taxon>Imparidentia</taxon>
        <taxon>Neoheterodontei</taxon>
        <taxon>Myida</taxon>
        <taxon>Dreissenoidea</taxon>
        <taxon>Dreissenidae</taxon>
        <taxon>Dreissena</taxon>
    </lineage>
</organism>
<dbReference type="Gene3D" id="1.10.238.10">
    <property type="entry name" value="EF-hand"/>
    <property type="match status" value="1"/>
</dbReference>
<dbReference type="InterPro" id="IPR018247">
    <property type="entry name" value="EF_Hand_1_Ca_BS"/>
</dbReference>
<dbReference type="AlphaFoldDB" id="A0A9D4BGY6"/>
<proteinExistence type="predicted"/>
<dbReference type="PROSITE" id="PS00018">
    <property type="entry name" value="EF_HAND_1"/>
    <property type="match status" value="1"/>
</dbReference>
<accession>A0A9D4BGY6</accession>
<evidence type="ECO:0000313" key="4">
    <source>
        <dbReference type="EMBL" id="KAH3694510.1"/>
    </source>
</evidence>
<dbReference type="PROSITE" id="PS50222">
    <property type="entry name" value="EF_HAND_2"/>
    <property type="match status" value="1"/>
</dbReference>
<reference evidence="3" key="2">
    <citation type="submission" date="2020-11" db="EMBL/GenBank/DDBJ databases">
        <authorList>
            <person name="McCartney M.A."/>
            <person name="Auch B."/>
            <person name="Kono T."/>
            <person name="Mallez S."/>
            <person name="Becker A."/>
            <person name="Gohl D.M."/>
            <person name="Silverstein K.A.T."/>
            <person name="Koren S."/>
            <person name="Bechman K.B."/>
            <person name="Herman A."/>
            <person name="Abrahante J.E."/>
            <person name="Garbe J."/>
        </authorList>
    </citation>
    <scope>NUCLEOTIDE SEQUENCE</scope>
    <source>
        <strain evidence="3">Duluth1</strain>
        <tissue evidence="3">Whole animal</tissue>
    </source>
</reference>
<feature type="domain" description="EF-hand" evidence="2">
    <location>
        <begin position="58"/>
        <end position="93"/>
    </location>
</feature>
<dbReference type="Pfam" id="PF13499">
    <property type="entry name" value="EF-hand_7"/>
    <property type="match status" value="1"/>
</dbReference>
<dbReference type="EMBL" id="JAIWYP010000016">
    <property type="protein sequence ID" value="KAH3694510.1"/>
    <property type="molecule type" value="Genomic_DNA"/>
</dbReference>
<evidence type="ECO:0000313" key="3">
    <source>
        <dbReference type="EMBL" id="KAH3694449.1"/>
    </source>
</evidence>
<dbReference type="SUPFAM" id="SSF47473">
    <property type="entry name" value="EF-hand"/>
    <property type="match status" value="1"/>
</dbReference>
<reference evidence="3" key="1">
    <citation type="journal article" date="2019" name="bioRxiv">
        <title>The Genome of the Zebra Mussel, Dreissena polymorpha: A Resource for Invasive Species Research.</title>
        <authorList>
            <person name="McCartney M.A."/>
            <person name="Auch B."/>
            <person name="Kono T."/>
            <person name="Mallez S."/>
            <person name="Zhang Y."/>
            <person name="Obille A."/>
            <person name="Becker A."/>
            <person name="Abrahante J.E."/>
            <person name="Garbe J."/>
            <person name="Badalamenti J.P."/>
            <person name="Herman A."/>
            <person name="Mangelson H."/>
            <person name="Liachko I."/>
            <person name="Sullivan S."/>
            <person name="Sone E.D."/>
            <person name="Koren S."/>
            <person name="Silverstein K.A.T."/>
            <person name="Beckman K.B."/>
            <person name="Gohl D.M."/>
        </authorList>
    </citation>
    <scope>NUCLEOTIDE SEQUENCE</scope>
    <source>
        <strain evidence="3">Duluth1</strain>
        <tissue evidence="3">Whole animal</tissue>
    </source>
</reference>
<evidence type="ECO:0000313" key="5">
    <source>
        <dbReference type="Proteomes" id="UP000828390"/>
    </source>
</evidence>
<keyword evidence="5" id="KW-1185">Reference proteome</keyword>
<dbReference type="InterPro" id="IPR011992">
    <property type="entry name" value="EF-hand-dom_pair"/>
</dbReference>
<dbReference type="Proteomes" id="UP000828390">
    <property type="component" value="Unassembled WGS sequence"/>
</dbReference>
<sequence>MTRLKICSGNANEVFGNYNYFLCLSISVVQYGINTAFRLTFKAVADVVTVELFLGEETPDEFADRLFEEADENKDGKITFEEFQKAAEHNDTLVNMLLPAPV</sequence>
<gene>
    <name evidence="3" type="ORF">DPMN_081889</name>
    <name evidence="4" type="ORF">DPMN_081950</name>
</gene>
<dbReference type="SMART" id="SM00054">
    <property type="entry name" value="EFh"/>
    <property type="match status" value="1"/>
</dbReference>
<protein>
    <recommendedName>
        <fullName evidence="2">EF-hand domain-containing protein</fullName>
    </recommendedName>
</protein>
<dbReference type="GO" id="GO:0005509">
    <property type="term" value="F:calcium ion binding"/>
    <property type="evidence" value="ECO:0007669"/>
    <property type="project" value="InterPro"/>
</dbReference>
<name>A0A9D4BGY6_DREPO</name>
<keyword evidence="1" id="KW-0106">Calcium</keyword>
<dbReference type="InterPro" id="IPR002048">
    <property type="entry name" value="EF_hand_dom"/>
</dbReference>
<dbReference type="EMBL" id="JAIWYP010000016">
    <property type="protein sequence ID" value="KAH3694449.1"/>
    <property type="molecule type" value="Genomic_DNA"/>
</dbReference>
<evidence type="ECO:0000259" key="2">
    <source>
        <dbReference type="PROSITE" id="PS50222"/>
    </source>
</evidence>
<evidence type="ECO:0000256" key="1">
    <source>
        <dbReference type="ARBA" id="ARBA00022837"/>
    </source>
</evidence>
<comment type="caution">
    <text evidence="3">The sequence shown here is derived from an EMBL/GenBank/DDBJ whole genome shotgun (WGS) entry which is preliminary data.</text>
</comment>